<keyword evidence="2" id="KW-0805">Transcription regulation</keyword>
<evidence type="ECO:0000256" key="4">
    <source>
        <dbReference type="ARBA" id="ARBA00023163"/>
    </source>
</evidence>
<evidence type="ECO:0000259" key="5">
    <source>
        <dbReference type="PROSITE" id="PS50931"/>
    </source>
</evidence>
<dbReference type="InterPro" id="IPR036388">
    <property type="entry name" value="WH-like_DNA-bd_sf"/>
</dbReference>
<dbReference type="EMBL" id="JAOWKZ010000002">
    <property type="protein sequence ID" value="MCV2872399.1"/>
    <property type="molecule type" value="Genomic_DNA"/>
</dbReference>
<name>A0ABT2ZMN5_9RHOB</name>
<dbReference type="SUPFAM" id="SSF46785">
    <property type="entry name" value="Winged helix' DNA-binding domain"/>
    <property type="match status" value="1"/>
</dbReference>
<proteinExistence type="inferred from homology"/>
<keyword evidence="3" id="KW-0238">DNA-binding</keyword>
<dbReference type="Pfam" id="PF03466">
    <property type="entry name" value="LysR_substrate"/>
    <property type="match status" value="1"/>
</dbReference>
<gene>
    <name evidence="6" type="ORF">OEZ71_08835</name>
</gene>
<dbReference type="InterPro" id="IPR005119">
    <property type="entry name" value="LysR_subst-bd"/>
</dbReference>
<dbReference type="Proteomes" id="UP001652564">
    <property type="component" value="Unassembled WGS sequence"/>
</dbReference>
<keyword evidence="4" id="KW-0804">Transcription</keyword>
<keyword evidence="7" id="KW-1185">Reference proteome</keyword>
<dbReference type="InterPro" id="IPR000847">
    <property type="entry name" value="LysR_HTH_N"/>
</dbReference>
<protein>
    <submittedName>
        <fullName evidence="6">LysR family transcriptional regulator</fullName>
    </submittedName>
</protein>
<dbReference type="PROSITE" id="PS50931">
    <property type="entry name" value="HTH_LYSR"/>
    <property type="match status" value="1"/>
</dbReference>
<dbReference type="Gene3D" id="3.40.190.290">
    <property type="match status" value="1"/>
</dbReference>
<evidence type="ECO:0000256" key="2">
    <source>
        <dbReference type="ARBA" id="ARBA00023015"/>
    </source>
</evidence>
<comment type="caution">
    <text evidence="6">The sequence shown here is derived from an EMBL/GenBank/DDBJ whole genome shotgun (WGS) entry which is preliminary data.</text>
</comment>
<dbReference type="PANTHER" id="PTHR30537:SF5">
    <property type="entry name" value="HTH-TYPE TRANSCRIPTIONAL ACTIVATOR TTDR-RELATED"/>
    <property type="match status" value="1"/>
</dbReference>
<sequence>MGQIEDLRAFVRIVEFESIGKAAEAAGIAKSAMSRKLRLLEERLQTELITRTTRQWALSDTGREFYDRAVDILAALDEAEAQVRCDSRSLSGDIRLSVPLHFGRMVLAPALLDFAAAHAGLRLTVDFDDRIVDVIGENYHLVVRVSQPPDSSLIARKLTETRHVLCASPHYLARNPPIETPADLHHHRIIQFGPARHASWTLQSPTGAKTTVRLLAVLNSGDGAFLIDAAASGLGVARVPDYLADPEIRTGRLVRVLHSYGHEPRGVHVLYPATRHLPVRVRVLLDFLVRRTRDL</sequence>
<dbReference type="InterPro" id="IPR058163">
    <property type="entry name" value="LysR-type_TF_proteobact-type"/>
</dbReference>
<evidence type="ECO:0000313" key="7">
    <source>
        <dbReference type="Proteomes" id="UP001652564"/>
    </source>
</evidence>
<evidence type="ECO:0000256" key="3">
    <source>
        <dbReference type="ARBA" id="ARBA00023125"/>
    </source>
</evidence>
<reference evidence="6 7" key="1">
    <citation type="submission" date="2022-10" db="EMBL/GenBank/DDBJ databases">
        <title>Defluviimonas sp. nov., isolated from ocean surface sediments.</title>
        <authorList>
            <person name="He W."/>
            <person name="Wang L."/>
            <person name="Zhang D.-F."/>
        </authorList>
    </citation>
    <scope>NUCLEOTIDE SEQUENCE [LARGE SCALE GENOMIC DNA]</scope>
    <source>
        <strain evidence="6 7">WL0050</strain>
    </source>
</reference>
<dbReference type="PANTHER" id="PTHR30537">
    <property type="entry name" value="HTH-TYPE TRANSCRIPTIONAL REGULATOR"/>
    <property type="match status" value="1"/>
</dbReference>
<dbReference type="Gene3D" id="1.10.10.10">
    <property type="entry name" value="Winged helix-like DNA-binding domain superfamily/Winged helix DNA-binding domain"/>
    <property type="match status" value="1"/>
</dbReference>
<dbReference type="InterPro" id="IPR036390">
    <property type="entry name" value="WH_DNA-bd_sf"/>
</dbReference>
<comment type="similarity">
    <text evidence="1">Belongs to the LysR transcriptional regulatory family.</text>
</comment>
<evidence type="ECO:0000313" key="6">
    <source>
        <dbReference type="EMBL" id="MCV2872399.1"/>
    </source>
</evidence>
<feature type="domain" description="HTH lysR-type" evidence="5">
    <location>
        <begin position="1"/>
        <end position="59"/>
    </location>
</feature>
<accession>A0ABT2ZMN5</accession>
<dbReference type="CDD" id="cd08422">
    <property type="entry name" value="PBP2_CrgA_like"/>
    <property type="match status" value="1"/>
</dbReference>
<evidence type="ECO:0000256" key="1">
    <source>
        <dbReference type="ARBA" id="ARBA00009437"/>
    </source>
</evidence>
<dbReference type="Pfam" id="PF00126">
    <property type="entry name" value="HTH_1"/>
    <property type="match status" value="1"/>
</dbReference>
<organism evidence="6 7">
    <name type="scientific">Albidovulum litorale</name>
    <dbReference type="NCBI Taxonomy" id="2984134"/>
    <lineage>
        <taxon>Bacteria</taxon>
        <taxon>Pseudomonadati</taxon>
        <taxon>Pseudomonadota</taxon>
        <taxon>Alphaproteobacteria</taxon>
        <taxon>Rhodobacterales</taxon>
        <taxon>Paracoccaceae</taxon>
        <taxon>Albidovulum</taxon>
    </lineage>
</organism>
<dbReference type="RefSeq" id="WP_263739581.1">
    <property type="nucleotide sequence ID" value="NZ_JAOWKZ010000002.1"/>
</dbReference>
<dbReference type="SUPFAM" id="SSF53850">
    <property type="entry name" value="Periplasmic binding protein-like II"/>
    <property type="match status" value="1"/>
</dbReference>